<feature type="domain" description="FimV N-terminal" evidence="3">
    <location>
        <begin position="171"/>
        <end position="276"/>
    </location>
</feature>
<dbReference type="InterPro" id="IPR036779">
    <property type="entry name" value="LysM_dom_sf"/>
</dbReference>
<keyword evidence="1" id="KW-0175">Coiled coil</keyword>
<dbReference type="Gene3D" id="3.10.350.10">
    <property type="entry name" value="LysM domain"/>
    <property type="match status" value="1"/>
</dbReference>
<dbReference type="CDD" id="cd00118">
    <property type="entry name" value="LysM"/>
    <property type="match status" value="1"/>
</dbReference>
<organism evidence="4 5">
    <name type="scientific">Gulbenkiania indica</name>
    <dbReference type="NCBI Taxonomy" id="375574"/>
    <lineage>
        <taxon>Bacteria</taxon>
        <taxon>Pseudomonadati</taxon>
        <taxon>Pseudomonadota</taxon>
        <taxon>Betaproteobacteria</taxon>
        <taxon>Neisseriales</taxon>
        <taxon>Chromobacteriaceae</taxon>
        <taxon>Gulbenkiania</taxon>
    </lineage>
</organism>
<feature type="compositionally biased region" description="Low complexity" evidence="2">
    <location>
        <begin position="405"/>
        <end position="421"/>
    </location>
</feature>
<dbReference type="Pfam" id="PF25800">
    <property type="entry name" value="FimV_N"/>
    <property type="match status" value="2"/>
</dbReference>
<evidence type="ECO:0000256" key="2">
    <source>
        <dbReference type="SAM" id="MobiDB-lite"/>
    </source>
</evidence>
<feature type="region of interest" description="Disordered" evidence="2">
    <location>
        <begin position="405"/>
        <end position="427"/>
    </location>
</feature>
<keyword evidence="5" id="KW-1185">Reference proteome</keyword>
<dbReference type="AlphaFoldDB" id="A0A0K6GVJ5"/>
<proteinExistence type="predicted"/>
<gene>
    <name evidence="4" type="ORF">Ga0061063_1330</name>
</gene>
<evidence type="ECO:0000313" key="5">
    <source>
        <dbReference type="Proteomes" id="UP000243535"/>
    </source>
</evidence>
<name>A0A0K6GVJ5_9NEIS</name>
<dbReference type="InterPro" id="IPR057840">
    <property type="entry name" value="FimV_N"/>
</dbReference>
<dbReference type="Proteomes" id="UP000243535">
    <property type="component" value="Unassembled WGS sequence"/>
</dbReference>
<feature type="region of interest" description="Disordered" evidence="2">
    <location>
        <begin position="137"/>
        <end position="165"/>
    </location>
</feature>
<dbReference type="InterPro" id="IPR018392">
    <property type="entry name" value="LysM"/>
</dbReference>
<evidence type="ECO:0000259" key="3">
    <source>
        <dbReference type="Pfam" id="PF25800"/>
    </source>
</evidence>
<evidence type="ECO:0000256" key="1">
    <source>
        <dbReference type="SAM" id="Coils"/>
    </source>
</evidence>
<dbReference type="EMBL" id="CYHA01000002">
    <property type="protein sequence ID" value="CUA82548.1"/>
    <property type="molecule type" value="Genomic_DNA"/>
</dbReference>
<dbReference type="STRING" id="375574.GCA_001418035_01122"/>
<evidence type="ECO:0000313" key="4">
    <source>
        <dbReference type="EMBL" id="CUA82548.1"/>
    </source>
</evidence>
<feature type="domain" description="FimV N-terminal" evidence="3">
    <location>
        <begin position="36"/>
        <end position="136"/>
    </location>
</feature>
<reference evidence="5" key="1">
    <citation type="submission" date="2015-08" db="EMBL/GenBank/DDBJ databases">
        <authorList>
            <person name="Varghese N."/>
        </authorList>
    </citation>
    <scope>NUCLEOTIDE SEQUENCE [LARGE SCALE GENOMIC DNA]</scope>
    <source>
        <strain evidence="5">DSM 17901</strain>
    </source>
</reference>
<sequence length="837" mass="87401">MNRQDCLKMMLLPPVRKISLIAALVAGLGASGWAHAGLGRLRQVSAPGQPFEAVIPVEDEAVGPSMALALADRNRYPILSPYTASAAQLRFNPVYSPEGVLTEIRVRGPARFDEGAVRFAVELSWPSGRVVREYEVDPRAGGQGPAPSPSGKSDPAKHGAAPDPMARISSLGLGELRIKSRIGEPLEAELELFGLAVQEDASVQATLFPNPELVPPGSEAEALIASMSTQLKRSGGKQWLMVRSSRPVNEPVIGFGVEVRAASLRALKQFTLLVDPLGYQVQERTLTPAPHPFAEPVRATRRAVEKHHVHAAGAKVYRVVAGDTLSAIAARTEGGGSLTDTMRRLYQSNPEAFIAGDMHRLKAGAALHYPAHWSITDGGRLPELAASVTPKSAPAVEKIAPAKSAPSAAVAPEAKPATAAPEPVPPKKVDAAQAERLQKILAEQDQRLSRAAQQAEALEARLRALKAASTPMSEARSAASSEPVAAQAFASPAQPASVPAATPAKPVAPVVVPPAPVESPEPTIEEATDYTRYLAAGATGTAALLLAGGALWGLSRRRRETEQAVPPEGPASNLHSRLTTHLGLGEGFDIGPADVLAEADVYLAYGRTDQALDILREALAKDPMRQDVRYRILEILAGEPDKTAFIDEARAVVEAYGPDSTFGQRVRVLGAQVAPGLALFAGPAAEEASAAPVSGSDIPGSAQVAAERLSEVISSRPVASEVPSLAEALGVAPAAQTDLSVQLPDEAVQSATTGEAPTDEALAWPGAPLPGADTSVAPASDADPLADLTPLAPAAVNAPRAAVLSPEDEEKRALAKLYMEMGDTDTAEALLREVSHS</sequence>
<dbReference type="RefSeq" id="WP_141656706.1">
    <property type="nucleotide sequence ID" value="NZ_CYHA01000002.1"/>
</dbReference>
<dbReference type="OrthoDB" id="5298707at2"/>
<feature type="coiled-coil region" evidence="1">
    <location>
        <begin position="434"/>
        <end position="468"/>
    </location>
</feature>
<protein>
    <submittedName>
        <fullName evidence="4">Tfp pilus assembly protein FimV</fullName>
    </submittedName>
</protein>
<accession>A0A0K6GVJ5</accession>